<name>A0AAV5MKS6_9ROSI</name>
<organism evidence="1 2">
    <name type="scientific">Rubroshorea leprosula</name>
    <dbReference type="NCBI Taxonomy" id="152421"/>
    <lineage>
        <taxon>Eukaryota</taxon>
        <taxon>Viridiplantae</taxon>
        <taxon>Streptophyta</taxon>
        <taxon>Embryophyta</taxon>
        <taxon>Tracheophyta</taxon>
        <taxon>Spermatophyta</taxon>
        <taxon>Magnoliopsida</taxon>
        <taxon>eudicotyledons</taxon>
        <taxon>Gunneridae</taxon>
        <taxon>Pentapetalae</taxon>
        <taxon>rosids</taxon>
        <taxon>malvids</taxon>
        <taxon>Malvales</taxon>
        <taxon>Dipterocarpaceae</taxon>
        <taxon>Rubroshorea</taxon>
    </lineage>
</organism>
<evidence type="ECO:0000313" key="2">
    <source>
        <dbReference type="Proteomes" id="UP001054252"/>
    </source>
</evidence>
<sequence>MKAKQRLLFHMQRDLLTQGGVQASNIGIITPHVMQVLLLKMLRSNENWLMDTSTVNVASSWSTTPLHTTKCKTDASCCSRSGRLVYQWL</sequence>
<gene>
    <name evidence="1" type="ORF">SLEP1_g57123</name>
</gene>
<accession>A0AAV5MKS6</accession>
<reference evidence="1 2" key="1">
    <citation type="journal article" date="2021" name="Commun. Biol.">
        <title>The genome of Shorea leprosula (Dipterocarpaceae) highlights the ecological relevance of drought in aseasonal tropical rainforests.</title>
        <authorList>
            <person name="Ng K.K.S."/>
            <person name="Kobayashi M.J."/>
            <person name="Fawcett J.A."/>
            <person name="Hatakeyama M."/>
            <person name="Paape T."/>
            <person name="Ng C.H."/>
            <person name="Ang C.C."/>
            <person name="Tnah L.H."/>
            <person name="Lee C.T."/>
            <person name="Nishiyama T."/>
            <person name="Sese J."/>
            <person name="O'Brien M.J."/>
            <person name="Copetti D."/>
            <person name="Mohd Noor M.I."/>
            <person name="Ong R.C."/>
            <person name="Putra M."/>
            <person name="Sireger I.Z."/>
            <person name="Indrioko S."/>
            <person name="Kosugi Y."/>
            <person name="Izuno A."/>
            <person name="Isagi Y."/>
            <person name="Lee S.L."/>
            <person name="Shimizu K.K."/>
        </authorList>
    </citation>
    <scope>NUCLEOTIDE SEQUENCE [LARGE SCALE GENOMIC DNA]</scope>
    <source>
        <strain evidence="1">214</strain>
    </source>
</reference>
<proteinExistence type="predicted"/>
<dbReference type="EMBL" id="BPVZ01000365">
    <property type="protein sequence ID" value="GKV50420.1"/>
    <property type="molecule type" value="Genomic_DNA"/>
</dbReference>
<comment type="caution">
    <text evidence="1">The sequence shown here is derived from an EMBL/GenBank/DDBJ whole genome shotgun (WGS) entry which is preliminary data.</text>
</comment>
<protein>
    <submittedName>
        <fullName evidence="1">Uncharacterized protein</fullName>
    </submittedName>
</protein>
<keyword evidence="2" id="KW-1185">Reference proteome</keyword>
<evidence type="ECO:0000313" key="1">
    <source>
        <dbReference type="EMBL" id="GKV50420.1"/>
    </source>
</evidence>
<dbReference type="Proteomes" id="UP001054252">
    <property type="component" value="Unassembled WGS sequence"/>
</dbReference>
<dbReference type="AlphaFoldDB" id="A0AAV5MKS6"/>